<accession>A0A318JYQ5</accession>
<organism evidence="6 7">
    <name type="scientific">Nocardia tenerifensis</name>
    <dbReference type="NCBI Taxonomy" id="228006"/>
    <lineage>
        <taxon>Bacteria</taxon>
        <taxon>Bacillati</taxon>
        <taxon>Actinomycetota</taxon>
        <taxon>Actinomycetes</taxon>
        <taxon>Mycobacteriales</taxon>
        <taxon>Nocardiaceae</taxon>
        <taxon>Nocardia</taxon>
    </lineage>
</organism>
<dbReference type="Proteomes" id="UP000247569">
    <property type="component" value="Unassembled WGS sequence"/>
</dbReference>
<evidence type="ECO:0000256" key="2">
    <source>
        <dbReference type="ARBA" id="ARBA00022603"/>
    </source>
</evidence>
<keyword evidence="1 5" id="KW-0963">Cytoplasm</keyword>
<keyword evidence="7" id="KW-1185">Reference proteome</keyword>
<dbReference type="InterPro" id="IPR029063">
    <property type="entry name" value="SAM-dependent_MTases_sf"/>
</dbReference>
<gene>
    <name evidence="5" type="primary">tam</name>
    <name evidence="6" type="ORF">DFR70_111244</name>
</gene>
<dbReference type="AlphaFoldDB" id="A0A318JYQ5"/>
<dbReference type="GO" id="GO:0030798">
    <property type="term" value="F:trans-aconitate 2-methyltransferase activity"/>
    <property type="evidence" value="ECO:0007669"/>
    <property type="project" value="UniProtKB-UniRule"/>
</dbReference>
<dbReference type="OrthoDB" id="9795085at2"/>
<dbReference type="InterPro" id="IPR023506">
    <property type="entry name" value="Trans-aconitate_MeTrfase"/>
</dbReference>
<dbReference type="PANTHER" id="PTHR43861">
    <property type="entry name" value="TRANS-ACONITATE 2-METHYLTRANSFERASE-RELATED"/>
    <property type="match status" value="1"/>
</dbReference>
<dbReference type="Gene3D" id="3.40.50.150">
    <property type="entry name" value="Vaccinia Virus protein VP39"/>
    <property type="match status" value="1"/>
</dbReference>
<dbReference type="CDD" id="cd02440">
    <property type="entry name" value="AdoMet_MTases"/>
    <property type="match status" value="1"/>
</dbReference>
<dbReference type="EC" id="2.1.1.144" evidence="5"/>
<dbReference type="GO" id="GO:0032259">
    <property type="term" value="P:methylation"/>
    <property type="evidence" value="ECO:0007669"/>
    <property type="project" value="UniProtKB-KW"/>
</dbReference>
<keyword evidence="3 5" id="KW-0808">Transferase</keyword>
<comment type="function">
    <text evidence="5">Catalyzes the S-adenosylmethionine monomethyl esterification of trans-aconitate.</text>
</comment>
<evidence type="ECO:0000256" key="1">
    <source>
        <dbReference type="ARBA" id="ARBA00022490"/>
    </source>
</evidence>
<protein>
    <recommendedName>
        <fullName evidence="5">Trans-aconitate 2-methyltransferase</fullName>
        <ecNumber evidence="5">2.1.1.144</ecNumber>
    </recommendedName>
</protein>
<dbReference type="Gene3D" id="1.10.150.290">
    <property type="entry name" value="S-adenosyl-L-methionine-dependent methyltransferases"/>
    <property type="match status" value="1"/>
</dbReference>
<keyword evidence="4 5" id="KW-0949">S-adenosyl-L-methionine</keyword>
<evidence type="ECO:0000313" key="7">
    <source>
        <dbReference type="Proteomes" id="UP000247569"/>
    </source>
</evidence>
<dbReference type="EMBL" id="QJKF01000011">
    <property type="protein sequence ID" value="PXX59857.1"/>
    <property type="molecule type" value="Genomic_DNA"/>
</dbReference>
<evidence type="ECO:0000256" key="4">
    <source>
        <dbReference type="ARBA" id="ARBA00022691"/>
    </source>
</evidence>
<evidence type="ECO:0000256" key="3">
    <source>
        <dbReference type="ARBA" id="ARBA00022679"/>
    </source>
</evidence>
<reference evidence="6 7" key="1">
    <citation type="submission" date="2018-05" db="EMBL/GenBank/DDBJ databases">
        <title>Genomic Encyclopedia of Type Strains, Phase IV (KMG-IV): sequencing the most valuable type-strain genomes for metagenomic binning, comparative biology and taxonomic classification.</title>
        <authorList>
            <person name="Goeker M."/>
        </authorList>
    </citation>
    <scope>NUCLEOTIDE SEQUENCE [LARGE SCALE GENOMIC DNA]</scope>
    <source>
        <strain evidence="6 7">DSM 44704</strain>
    </source>
</reference>
<dbReference type="SUPFAM" id="SSF53335">
    <property type="entry name" value="S-adenosyl-L-methionine-dependent methyltransferases"/>
    <property type="match status" value="1"/>
</dbReference>
<evidence type="ECO:0000256" key="5">
    <source>
        <dbReference type="HAMAP-Rule" id="MF_00560"/>
    </source>
</evidence>
<sequence>MWDPKKYLDFADHRARPFFELIGRIDAEKPRRVVDLGCGPGNLTGVLAERWPDARLEAFDSSPEMVEEAKGRGIDARVLDVNDWEPDAETDVVVSNAVLQWVPEHLALLTEWLPALPPGAWFAMQVPGNFDAPSHREIRALATEARWHGALAEIALRSADAVSTPAEYATVLATDDTVVDVWETTYLQRLTGPDPVLEWVSGTALRPIRAALDDEDWREFRTELAPRLRVAYPARPDGTTWFPFRRIFAVAHKPAD</sequence>
<comment type="similarity">
    <text evidence="5">Belongs to the methyltransferase superfamily. Tam family.</text>
</comment>
<comment type="caution">
    <text evidence="6">The sequence shown here is derived from an EMBL/GenBank/DDBJ whole genome shotgun (WGS) entry which is preliminary data.</text>
</comment>
<dbReference type="GO" id="GO:0005737">
    <property type="term" value="C:cytoplasm"/>
    <property type="evidence" value="ECO:0007669"/>
    <property type="project" value="UniProtKB-SubCell"/>
</dbReference>
<dbReference type="NCBIfam" id="NF010703">
    <property type="entry name" value="PRK14103.1"/>
    <property type="match status" value="1"/>
</dbReference>
<evidence type="ECO:0000313" key="6">
    <source>
        <dbReference type="EMBL" id="PXX59857.1"/>
    </source>
</evidence>
<dbReference type="InterPro" id="IPR023149">
    <property type="entry name" value="Trans_acon_MeTrfase_C"/>
</dbReference>
<dbReference type="HAMAP" id="MF_00560">
    <property type="entry name" value="Tran_acon_Me_trans"/>
    <property type="match status" value="1"/>
</dbReference>
<dbReference type="RefSeq" id="WP_040741603.1">
    <property type="nucleotide sequence ID" value="NZ_QJKF01000011.1"/>
</dbReference>
<dbReference type="Pfam" id="PF13489">
    <property type="entry name" value="Methyltransf_23"/>
    <property type="match status" value="1"/>
</dbReference>
<comment type="catalytic activity">
    <reaction evidence="5">
        <text>trans-aconitate + S-adenosyl-L-methionine = (E)-3-(methoxycarbonyl)pent-2-enedioate + S-adenosyl-L-homocysteine</text>
        <dbReference type="Rhea" id="RHEA:14969"/>
        <dbReference type="ChEBI" id="CHEBI:15708"/>
        <dbReference type="ChEBI" id="CHEBI:57470"/>
        <dbReference type="ChEBI" id="CHEBI:57856"/>
        <dbReference type="ChEBI" id="CHEBI:59789"/>
        <dbReference type="EC" id="2.1.1.144"/>
    </reaction>
</comment>
<proteinExistence type="inferred from homology"/>
<dbReference type="PANTHER" id="PTHR43861:SF1">
    <property type="entry name" value="TRANS-ACONITATE 2-METHYLTRANSFERASE"/>
    <property type="match status" value="1"/>
</dbReference>
<name>A0A318JYQ5_9NOCA</name>
<comment type="subcellular location">
    <subcellularLocation>
        <location evidence="5">Cytoplasm</location>
    </subcellularLocation>
</comment>
<keyword evidence="2 5" id="KW-0489">Methyltransferase</keyword>